<dbReference type="Proteomes" id="UP000054477">
    <property type="component" value="Unassembled WGS sequence"/>
</dbReference>
<dbReference type="AlphaFoldDB" id="A0A0C9WRS3"/>
<organism evidence="2 3">
    <name type="scientific">Laccaria amethystina LaAM-08-1</name>
    <dbReference type="NCBI Taxonomy" id="1095629"/>
    <lineage>
        <taxon>Eukaryota</taxon>
        <taxon>Fungi</taxon>
        <taxon>Dikarya</taxon>
        <taxon>Basidiomycota</taxon>
        <taxon>Agaricomycotina</taxon>
        <taxon>Agaricomycetes</taxon>
        <taxon>Agaricomycetidae</taxon>
        <taxon>Agaricales</taxon>
        <taxon>Agaricineae</taxon>
        <taxon>Hydnangiaceae</taxon>
        <taxon>Laccaria</taxon>
    </lineage>
</organism>
<evidence type="ECO:0000313" key="2">
    <source>
        <dbReference type="EMBL" id="KIJ90608.1"/>
    </source>
</evidence>
<feature type="region of interest" description="Disordered" evidence="1">
    <location>
        <begin position="1"/>
        <end position="22"/>
    </location>
</feature>
<keyword evidence="3" id="KW-1185">Reference proteome</keyword>
<name>A0A0C9WRS3_9AGAR</name>
<gene>
    <name evidence="2" type="ORF">K443DRAFT_537873</name>
</gene>
<accession>A0A0C9WRS3</accession>
<dbReference type="STRING" id="1095629.A0A0C9WRS3"/>
<reference evidence="3" key="2">
    <citation type="submission" date="2015-01" db="EMBL/GenBank/DDBJ databases">
        <title>Evolutionary Origins and Diversification of the Mycorrhizal Mutualists.</title>
        <authorList>
            <consortium name="DOE Joint Genome Institute"/>
            <consortium name="Mycorrhizal Genomics Consortium"/>
            <person name="Kohler A."/>
            <person name="Kuo A."/>
            <person name="Nagy L.G."/>
            <person name="Floudas D."/>
            <person name="Copeland A."/>
            <person name="Barry K.W."/>
            <person name="Cichocki N."/>
            <person name="Veneault-Fourrey C."/>
            <person name="LaButti K."/>
            <person name="Lindquist E.A."/>
            <person name="Lipzen A."/>
            <person name="Lundell T."/>
            <person name="Morin E."/>
            <person name="Murat C."/>
            <person name="Riley R."/>
            <person name="Ohm R."/>
            <person name="Sun H."/>
            <person name="Tunlid A."/>
            <person name="Henrissat B."/>
            <person name="Grigoriev I.V."/>
            <person name="Hibbett D.S."/>
            <person name="Martin F."/>
        </authorList>
    </citation>
    <scope>NUCLEOTIDE SEQUENCE [LARGE SCALE GENOMIC DNA]</scope>
    <source>
        <strain evidence="3">LaAM-08-1</strain>
    </source>
</reference>
<evidence type="ECO:0000256" key="1">
    <source>
        <dbReference type="SAM" id="MobiDB-lite"/>
    </source>
</evidence>
<dbReference type="HOGENOM" id="CLU_1210005_0_0_1"/>
<protein>
    <submittedName>
        <fullName evidence="2">Uncharacterized protein</fullName>
    </submittedName>
</protein>
<feature type="compositionally biased region" description="Low complexity" evidence="1">
    <location>
        <begin position="1"/>
        <end position="17"/>
    </location>
</feature>
<evidence type="ECO:0000313" key="3">
    <source>
        <dbReference type="Proteomes" id="UP000054477"/>
    </source>
</evidence>
<dbReference type="EMBL" id="KN839144">
    <property type="protein sequence ID" value="KIJ90608.1"/>
    <property type="molecule type" value="Genomic_DNA"/>
</dbReference>
<dbReference type="OrthoDB" id="102511at2759"/>
<reference evidence="2 3" key="1">
    <citation type="submission" date="2014-04" db="EMBL/GenBank/DDBJ databases">
        <authorList>
            <consortium name="DOE Joint Genome Institute"/>
            <person name="Kuo A."/>
            <person name="Kohler A."/>
            <person name="Nagy L.G."/>
            <person name="Floudas D."/>
            <person name="Copeland A."/>
            <person name="Barry K.W."/>
            <person name="Cichocki N."/>
            <person name="Veneault-Fourrey C."/>
            <person name="LaButti K."/>
            <person name="Lindquist E.A."/>
            <person name="Lipzen A."/>
            <person name="Lundell T."/>
            <person name="Morin E."/>
            <person name="Murat C."/>
            <person name="Sun H."/>
            <person name="Tunlid A."/>
            <person name="Henrissat B."/>
            <person name="Grigoriev I.V."/>
            <person name="Hibbett D.S."/>
            <person name="Martin F."/>
            <person name="Nordberg H.P."/>
            <person name="Cantor M.N."/>
            <person name="Hua S.X."/>
        </authorList>
    </citation>
    <scope>NUCLEOTIDE SEQUENCE [LARGE SCALE GENOMIC DNA]</scope>
    <source>
        <strain evidence="2 3">LaAM-08-1</strain>
    </source>
</reference>
<proteinExistence type="predicted"/>
<sequence>MMGKRSASSLSATNSRSTKCKPPSFIYKHGRSGTASGWLAAIVAELAANITPFHDAERLFYVVDNSDQRLHEDALESVPKVLQDGTKIAEEIVAGYIRKTKEVLPSKLTGDPKKDSQRAKQSLKDQLVLLEVLFWAMFNYVQCTGPLVVTICEAAYGTYLGSTQANNTVLLDEESSQIQHDCASIWILITTELESLGDPQFPKIPITIHLLPPTGCTYLAWKHVLPRLH</sequence>